<sequence length="160" mass="18086">KLTNDYNVELEEDPALNLPSTSKSNLKSVTLELPKNPLKSPKITQISDRLKLLLNQRTGLVASIAKEGGVNIDDLSLSRKTVRRLRKNVPGFRDGKLLRVPKKLDETEVTNKVLEIVEEWLLSENIYALCFDTTASNIGWKWCMCPVRESFEKEATVFGL</sequence>
<reference evidence="1 2" key="1">
    <citation type="journal article" date="2019" name="Sci. Rep.">
        <title>Orb-weaving spider Araneus ventricosus genome elucidates the spidroin gene catalogue.</title>
        <authorList>
            <person name="Kono N."/>
            <person name="Nakamura H."/>
            <person name="Ohtoshi R."/>
            <person name="Moran D.A.P."/>
            <person name="Shinohara A."/>
            <person name="Yoshida Y."/>
            <person name="Fujiwara M."/>
            <person name="Mori M."/>
            <person name="Tomita M."/>
            <person name="Arakawa K."/>
        </authorList>
    </citation>
    <scope>NUCLEOTIDE SEQUENCE [LARGE SCALE GENOMIC DNA]</scope>
</reference>
<keyword evidence="2" id="KW-1185">Reference proteome</keyword>
<accession>A0A4Y2UJ99</accession>
<dbReference type="AlphaFoldDB" id="A0A4Y2UJ99"/>
<feature type="non-terminal residue" evidence="1">
    <location>
        <position position="1"/>
    </location>
</feature>
<evidence type="ECO:0000313" key="1">
    <source>
        <dbReference type="EMBL" id="GBO11627.1"/>
    </source>
</evidence>
<evidence type="ECO:0000313" key="2">
    <source>
        <dbReference type="Proteomes" id="UP000499080"/>
    </source>
</evidence>
<dbReference type="OrthoDB" id="8374193at2759"/>
<protein>
    <submittedName>
        <fullName evidence="1">Uncharacterized protein</fullName>
    </submittedName>
</protein>
<organism evidence="1 2">
    <name type="scientific">Araneus ventricosus</name>
    <name type="common">Orbweaver spider</name>
    <name type="synonym">Epeira ventricosa</name>
    <dbReference type="NCBI Taxonomy" id="182803"/>
    <lineage>
        <taxon>Eukaryota</taxon>
        <taxon>Metazoa</taxon>
        <taxon>Ecdysozoa</taxon>
        <taxon>Arthropoda</taxon>
        <taxon>Chelicerata</taxon>
        <taxon>Arachnida</taxon>
        <taxon>Araneae</taxon>
        <taxon>Araneomorphae</taxon>
        <taxon>Entelegynae</taxon>
        <taxon>Araneoidea</taxon>
        <taxon>Araneidae</taxon>
        <taxon>Araneus</taxon>
    </lineage>
</organism>
<name>A0A4Y2UJ99_ARAVE</name>
<gene>
    <name evidence="1" type="ORF">AVEN_237824_1</name>
</gene>
<proteinExistence type="predicted"/>
<dbReference type="Proteomes" id="UP000499080">
    <property type="component" value="Unassembled WGS sequence"/>
</dbReference>
<comment type="caution">
    <text evidence="1">The sequence shown here is derived from an EMBL/GenBank/DDBJ whole genome shotgun (WGS) entry which is preliminary data.</text>
</comment>
<dbReference type="EMBL" id="BGPR01036408">
    <property type="protein sequence ID" value="GBO11627.1"/>
    <property type="molecule type" value="Genomic_DNA"/>
</dbReference>